<sequence length="244" mass="25443">MALILAVIANGPVSAQNTASIERSTKSPSKRIAQSAGHVYLLRGLLNVFSLGMDDLAAKIQARGISASVHNHSEWQTLADDIIAKYKAGNRAPIILVGHSLGADAVMFMGEYLGKNRVPVALIVPFDGTGSFAASSNVARVMNLTQRDYAHMRRGAGFRGELSNIDMSGQPGIDHVNIDKSARLHTMVLNKIQAVLRRGGSRTAAPKAQPAPEAAAPAAPQSPPAATASTSGASTAPTDASSTR</sequence>
<feature type="region of interest" description="Disordered" evidence="1">
    <location>
        <begin position="200"/>
        <end position="244"/>
    </location>
</feature>
<gene>
    <name evidence="2" type="ORF">CAK95_20165</name>
</gene>
<evidence type="ECO:0000313" key="2">
    <source>
        <dbReference type="EMBL" id="ARQ01155.1"/>
    </source>
</evidence>
<dbReference type="InterPro" id="IPR029058">
    <property type="entry name" value="AB_hydrolase_fold"/>
</dbReference>
<proteinExistence type="predicted"/>
<accession>A0A1W6ZWL4</accession>
<dbReference type="STRING" id="1235591.CAK95_20165"/>
<protein>
    <recommendedName>
        <fullName evidence="4">Thioesterase domain-containing protein</fullName>
    </recommendedName>
</protein>
<dbReference type="Proteomes" id="UP000194137">
    <property type="component" value="Chromosome"/>
</dbReference>
<dbReference type="EMBL" id="CP021112">
    <property type="protein sequence ID" value="ARQ01155.1"/>
    <property type="molecule type" value="Genomic_DNA"/>
</dbReference>
<evidence type="ECO:0000256" key="1">
    <source>
        <dbReference type="SAM" id="MobiDB-lite"/>
    </source>
</evidence>
<reference evidence="2 3" key="1">
    <citation type="submission" date="2017-05" db="EMBL/GenBank/DDBJ databases">
        <title>Full genome sequence of Pseudorhodoplanes sinuspersici.</title>
        <authorList>
            <person name="Dastgheib S.M.M."/>
            <person name="Shavandi M."/>
            <person name="Tirandaz H."/>
        </authorList>
    </citation>
    <scope>NUCLEOTIDE SEQUENCE [LARGE SCALE GENOMIC DNA]</scope>
    <source>
        <strain evidence="2 3">RIPI110</strain>
    </source>
</reference>
<dbReference type="KEGG" id="psin:CAK95_20165"/>
<keyword evidence="3" id="KW-1185">Reference proteome</keyword>
<dbReference type="AlphaFoldDB" id="A0A1W6ZWL4"/>
<organism evidence="2 3">
    <name type="scientific">Pseudorhodoplanes sinuspersici</name>
    <dbReference type="NCBI Taxonomy" id="1235591"/>
    <lineage>
        <taxon>Bacteria</taxon>
        <taxon>Pseudomonadati</taxon>
        <taxon>Pseudomonadota</taxon>
        <taxon>Alphaproteobacteria</taxon>
        <taxon>Hyphomicrobiales</taxon>
        <taxon>Pseudorhodoplanes</taxon>
    </lineage>
</organism>
<dbReference type="Gene3D" id="3.40.50.1820">
    <property type="entry name" value="alpha/beta hydrolase"/>
    <property type="match status" value="1"/>
</dbReference>
<feature type="compositionally biased region" description="Low complexity" evidence="1">
    <location>
        <begin position="203"/>
        <end position="244"/>
    </location>
</feature>
<evidence type="ECO:0000313" key="3">
    <source>
        <dbReference type="Proteomes" id="UP000194137"/>
    </source>
</evidence>
<name>A0A1W6ZWL4_9HYPH</name>
<evidence type="ECO:0008006" key="4">
    <source>
        <dbReference type="Google" id="ProtNLM"/>
    </source>
</evidence>
<dbReference type="SUPFAM" id="SSF53474">
    <property type="entry name" value="alpha/beta-Hydrolases"/>
    <property type="match status" value="1"/>
</dbReference>